<reference evidence="3" key="2">
    <citation type="journal article" date="2021" name="PeerJ">
        <title>Extensive microbial diversity within the chicken gut microbiome revealed by metagenomics and culture.</title>
        <authorList>
            <person name="Gilroy R."/>
            <person name="Ravi A."/>
            <person name="Getino M."/>
            <person name="Pursley I."/>
            <person name="Horton D.L."/>
            <person name="Alikhan N.F."/>
            <person name="Baker D."/>
            <person name="Gharbi K."/>
            <person name="Hall N."/>
            <person name="Watson M."/>
            <person name="Adriaenssens E.M."/>
            <person name="Foster-Nyarko E."/>
            <person name="Jarju S."/>
            <person name="Secka A."/>
            <person name="Antonio M."/>
            <person name="Oren A."/>
            <person name="Chaudhuri R.R."/>
            <person name="La Ragione R."/>
            <person name="Hildebrand F."/>
            <person name="Pallen M.J."/>
        </authorList>
    </citation>
    <scope>NUCLEOTIDE SEQUENCE</scope>
    <source>
        <strain evidence="3">CHK152-2871</strain>
    </source>
</reference>
<name>A0A9D1JY03_9BACT</name>
<dbReference type="AlphaFoldDB" id="A0A9D1JY03"/>
<evidence type="ECO:0000313" key="4">
    <source>
        <dbReference type="Proteomes" id="UP000886865"/>
    </source>
</evidence>
<dbReference type="GO" id="GO:0008448">
    <property type="term" value="F:N-acetylglucosamine-6-phosphate deacetylase activity"/>
    <property type="evidence" value="ECO:0007669"/>
    <property type="project" value="TreeGrafter"/>
</dbReference>
<dbReference type="PANTHER" id="PTHR11113:SF14">
    <property type="entry name" value="N-ACETYLGLUCOSAMINE-6-PHOSPHATE DEACETYLASE"/>
    <property type="match status" value="1"/>
</dbReference>
<evidence type="ECO:0000313" key="3">
    <source>
        <dbReference type="EMBL" id="HIS74586.1"/>
    </source>
</evidence>
<dbReference type="Gene3D" id="3.20.20.140">
    <property type="entry name" value="Metal-dependent hydrolases"/>
    <property type="match status" value="1"/>
</dbReference>
<dbReference type="SUPFAM" id="SSF51556">
    <property type="entry name" value="Metallo-dependent hydrolases"/>
    <property type="match status" value="1"/>
</dbReference>
<accession>A0A9D1JY03</accession>
<comment type="similarity">
    <text evidence="1">Belongs to the metallo-dependent hydrolases superfamily. NagA family.</text>
</comment>
<protein>
    <recommendedName>
        <fullName evidence="5">N-acetylglucosamine-6-phosphate deacetylase</fullName>
    </recommendedName>
</protein>
<dbReference type="GO" id="GO:0006046">
    <property type="term" value="P:N-acetylglucosamine catabolic process"/>
    <property type="evidence" value="ECO:0007669"/>
    <property type="project" value="TreeGrafter"/>
</dbReference>
<dbReference type="PANTHER" id="PTHR11113">
    <property type="entry name" value="N-ACETYLGLUCOSAMINE-6-PHOSPHATE DEACETYLASE"/>
    <property type="match status" value="1"/>
</dbReference>
<reference evidence="3" key="1">
    <citation type="submission" date="2020-10" db="EMBL/GenBank/DDBJ databases">
        <authorList>
            <person name="Gilroy R."/>
        </authorList>
    </citation>
    <scope>NUCLEOTIDE SEQUENCE</scope>
    <source>
        <strain evidence="3">CHK152-2871</strain>
    </source>
</reference>
<dbReference type="InterPro" id="IPR032466">
    <property type="entry name" value="Metal_Hydrolase"/>
</dbReference>
<gene>
    <name evidence="3" type="ORF">IAA86_06165</name>
</gene>
<comment type="caution">
    <text evidence="3">The sequence shown here is derived from an EMBL/GenBank/DDBJ whole genome shotgun (WGS) entry which is preliminary data.</text>
</comment>
<organism evidence="3 4">
    <name type="scientific">Candidatus Galligastranaerophilus intestinavium</name>
    <dbReference type="NCBI Taxonomy" id="2840836"/>
    <lineage>
        <taxon>Bacteria</taxon>
        <taxon>Candidatus Galligastranaerophilus</taxon>
    </lineage>
</organism>
<sequence length="289" mass="32794">MKYIDIHTHGGLGVNFNTSEHNEIKMLLKELYKRNIVAICPTLVGDSIQNLKKRFELFRELKNNQEPNESKIIGLHLEGTFLNPNKPGIQDKSVFMEPTVENFKLLALEYLDIIKIVTFAPELDKDNSFAEFLNKNNIKAQAGHTQANNKGGAIATTHHFNAMPNISHRGENLALDCLFDDDIYSEIICDTIHVSKNMLRLFFTVKNPSKIIMISDSLPAAHCNSEIIFCGKKINKNGKDENGTLAGSVMFLDEIAKLAVKKGIISKQNIEKYTYYNQIEYLNLNEREF</sequence>
<dbReference type="EMBL" id="DVJQ01000049">
    <property type="protein sequence ID" value="HIS74586.1"/>
    <property type="molecule type" value="Genomic_DNA"/>
</dbReference>
<dbReference type="Proteomes" id="UP000886865">
    <property type="component" value="Unassembled WGS sequence"/>
</dbReference>
<evidence type="ECO:0008006" key="5">
    <source>
        <dbReference type="Google" id="ProtNLM"/>
    </source>
</evidence>
<evidence type="ECO:0000256" key="1">
    <source>
        <dbReference type="ARBA" id="ARBA00010716"/>
    </source>
</evidence>
<evidence type="ECO:0000256" key="2">
    <source>
        <dbReference type="ARBA" id="ARBA00022801"/>
    </source>
</evidence>
<proteinExistence type="inferred from homology"/>
<keyword evidence="2" id="KW-0378">Hydrolase</keyword>